<feature type="signal peptide" evidence="1">
    <location>
        <begin position="1"/>
        <end position="16"/>
    </location>
</feature>
<name>A0AAW1VBB6_9CUCU</name>
<accession>A0AAW1VBB6</accession>
<organism evidence="2 3">
    <name type="scientific">Henosepilachna vigintioctopunctata</name>
    <dbReference type="NCBI Taxonomy" id="420089"/>
    <lineage>
        <taxon>Eukaryota</taxon>
        <taxon>Metazoa</taxon>
        <taxon>Ecdysozoa</taxon>
        <taxon>Arthropoda</taxon>
        <taxon>Hexapoda</taxon>
        <taxon>Insecta</taxon>
        <taxon>Pterygota</taxon>
        <taxon>Neoptera</taxon>
        <taxon>Endopterygota</taxon>
        <taxon>Coleoptera</taxon>
        <taxon>Polyphaga</taxon>
        <taxon>Cucujiformia</taxon>
        <taxon>Coccinelloidea</taxon>
        <taxon>Coccinellidae</taxon>
        <taxon>Epilachninae</taxon>
        <taxon>Epilachnini</taxon>
        <taxon>Henosepilachna</taxon>
    </lineage>
</organism>
<proteinExistence type="predicted"/>
<sequence length="438" mass="52511">MKCLILSFAFLGIASASVFDFNRYGLMNKHEVGSTYGQRYTGVYGQYPTWNQFWTKNFWQQKYGKGVFDKQEVYGDKAVFDRDVAYGHQAFYGQNVHEVLTDILFRIFNKQVWLNLFSQYVYQQTWTQNVWDHIMYQPDIFDYDVLEQLIRQPALRDMMVREGIFDKYVLEQVLSYYNVHQTYDHVLFEQLVNKTVLKNWLFKLGFYDKYVLYQFFNRRIYESTFGSMELCQKWLLQVVNNPVLRTFLVQQGVFNEDVLEQVLQIQGFYSEKMIEQLINKAVLRNFFIQHGFVNYNVLEKLLSNEIFGLKVYLKVQFFQHIPEFSFKQFMSQRSYSPEFVFQKFQNFPVGGRFFGYDFSESNFQTIAENIATVLFGSEGYQKLYSHLNGLYGNTERVNYLWNIIFGYQGHELNEFIGQGYNYFYGRPGFYNYKPVVQY</sequence>
<comment type="caution">
    <text evidence="2">The sequence shown here is derived from an EMBL/GenBank/DDBJ whole genome shotgun (WGS) entry which is preliminary data.</text>
</comment>
<evidence type="ECO:0000313" key="2">
    <source>
        <dbReference type="EMBL" id="KAK9890758.1"/>
    </source>
</evidence>
<protein>
    <submittedName>
        <fullName evidence="2">Uncharacterized protein</fullName>
    </submittedName>
</protein>
<dbReference type="Proteomes" id="UP001431783">
    <property type="component" value="Unassembled WGS sequence"/>
</dbReference>
<evidence type="ECO:0000313" key="3">
    <source>
        <dbReference type="Proteomes" id="UP001431783"/>
    </source>
</evidence>
<feature type="chain" id="PRO_5043598332" evidence="1">
    <location>
        <begin position="17"/>
        <end position="438"/>
    </location>
</feature>
<dbReference type="EMBL" id="JARQZJ010000126">
    <property type="protein sequence ID" value="KAK9890758.1"/>
    <property type="molecule type" value="Genomic_DNA"/>
</dbReference>
<reference evidence="2 3" key="1">
    <citation type="submission" date="2023-03" db="EMBL/GenBank/DDBJ databases">
        <title>Genome insight into feeding habits of ladybird beetles.</title>
        <authorList>
            <person name="Li H.-S."/>
            <person name="Huang Y.-H."/>
            <person name="Pang H."/>
        </authorList>
    </citation>
    <scope>NUCLEOTIDE SEQUENCE [LARGE SCALE GENOMIC DNA]</scope>
    <source>
        <strain evidence="2">SYSU_2023b</strain>
        <tissue evidence="2">Whole body</tissue>
    </source>
</reference>
<keyword evidence="1" id="KW-0732">Signal</keyword>
<keyword evidence="3" id="KW-1185">Reference proteome</keyword>
<evidence type="ECO:0000256" key="1">
    <source>
        <dbReference type="SAM" id="SignalP"/>
    </source>
</evidence>
<gene>
    <name evidence="2" type="ORF">WA026_012105</name>
</gene>
<dbReference type="AlphaFoldDB" id="A0AAW1VBB6"/>